<reference evidence="4" key="1">
    <citation type="journal article" date="2019" name="Int. J. Syst. Evol. Microbiol.">
        <title>The Global Catalogue of Microorganisms (GCM) 10K type strain sequencing project: providing services to taxonomists for standard genome sequencing and annotation.</title>
        <authorList>
            <consortium name="The Broad Institute Genomics Platform"/>
            <consortium name="The Broad Institute Genome Sequencing Center for Infectious Disease"/>
            <person name="Wu L."/>
            <person name="Ma J."/>
        </authorList>
    </citation>
    <scope>NUCLEOTIDE SEQUENCE [LARGE SCALE GENOMIC DNA]</scope>
    <source>
        <strain evidence="4">JCM 13581</strain>
    </source>
</reference>
<keyword evidence="2" id="KW-0472">Membrane</keyword>
<evidence type="ECO:0000256" key="1">
    <source>
        <dbReference type="SAM" id="MobiDB-lite"/>
    </source>
</evidence>
<dbReference type="RefSeq" id="WP_344262562.1">
    <property type="nucleotide sequence ID" value="NZ_BAAAMJ010000030.1"/>
</dbReference>
<dbReference type="EMBL" id="BAAAMJ010000030">
    <property type="protein sequence ID" value="GAA1919773.1"/>
    <property type="molecule type" value="Genomic_DNA"/>
</dbReference>
<sequence>MAGNSHGNTPAAWTGVVLALIGFSAAGVFMVMAQPLGVVAGLVVVALGGVATLVMNSMGLGSEKQLGTPAIPPSRAASEPEGADGEAEKTSV</sequence>
<feature type="region of interest" description="Disordered" evidence="1">
    <location>
        <begin position="63"/>
        <end position="92"/>
    </location>
</feature>
<evidence type="ECO:0000313" key="3">
    <source>
        <dbReference type="EMBL" id="GAA1919773.1"/>
    </source>
</evidence>
<keyword evidence="4" id="KW-1185">Reference proteome</keyword>
<evidence type="ECO:0000256" key="2">
    <source>
        <dbReference type="SAM" id="Phobius"/>
    </source>
</evidence>
<organism evidence="3 4">
    <name type="scientific">Streptomyces sodiiphilus</name>
    <dbReference type="NCBI Taxonomy" id="226217"/>
    <lineage>
        <taxon>Bacteria</taxon>
        <taxon>Bacillati</taxon>
        <taxon>Actinomycetota</taxon>
        <taxon>Actinomycetes</taxon>
        <taxon>Kitasatosporales</taxon>
        <taxon>Streptomycetaceae</taxon>
        <taxon>Streptomyces</taxon>
    </lineage>
</organism>
<gene>
    <name evidence="3" type="ORF">GCM10009716_30550</name>
</gene>
<proteinExistence type="predicted"/>
<keyword evidence="2" id="KW-1133">Transmembrane helix</keyword>
<feature type="transmembrane region" description="Helical" evidence="2">
    <location>
        <begin position="38"/>
        <end position="55"/>
    </location>
</feature>
<comment type="caution">
    <text evidence="3">The sequence shown here is derived from an EMBL/GenBank/DDBJ whole genome shotgun (WGS) entry which is preliminary data.</text>
</comment>
<keyword evidence="2" id="KW-0812">Transmembrane</keyword>
<dbReference type="Proteomes" id="UP001501303">
    <property type="component" value="Unassembled WGS sequence"/>
</dbReference>
<accession>A0ABP5AQ68</accession>
<name>A0ABP5AQ68_9ACTN</name>
<protein>
    <recommendedName>
        <fullName evidence="5">Secreted protein</fullName>
    </recommendedName>
</protein>
<feature type="transmembrane region" description="Helical" evidence="2">
    <location>
        <begin position="12"/>
        <end position="32"/>
    </location>
</feature>
<evidence type="ECO:0008006" key="5">
    <source>
        <dbReference type="Google" id="ProtNLM"/>
    </source>
</evidence>
<dbReference type="NCBIfam" id="NF041681">
    <property type="entry name" value="HGxxPAAW"/>
    <property type="match status" value="1"/>
</dbReference>
<evidence type="ECO:0000313" key="4">
    <source>
        <dbReference type="Proteomes" id="UP001501303"/>
    </source>
</evidence>